<comment type="caution">
    <text evidence="1">The sequence shown here is derived from an EMBL/GenBank/DDBJ whole genome shotgun (WGS) entry which is preliminary data.</text>
</comment>
<name>A0ACC0GKR4_9ERIC</name>
<dbReference type="Proteomes" id="UP001060215">
    <property type="component" value="Chromosome 8"/>
</dbReference>
<evidence type="ECO:0000313" key="1">
    <source>
        <dbReference type="EMBL" id="KAI8001033.1"/>
    </source>
</evidence>
<sequence>MVSKIFKKIPTRPTKERRSLLHRRKKYSINTTVVATITTTFHRRLIKIFSKLSKICTPPQKNNSNNKTHPKKQGYQILQTITAANLHRRPQYSGGDRILPPPSSPEKRTIFLDLDETLIHSKSDSHPENYDFVVKPIIDGFSVDFYVLKRPFVDELLEFLSKRFELVVFTAGRREYASPVLDQLDRNSAISYRLYRDSCWEVNGKFVKDLAGLRRDLKRVVIVDDNPNSYALQPENAIPIRPFTDDLSDDELRRLMEFFEGSDRFEDMRDAVKQYVKDEKF</sequence>
<reference evidence="1 2" key="1">
    <citation type="journal article" date="2022" name="Plant J.">
        <title>Chromosome-level genome of Camellia lanceoleosa provides a valuable resource for understanding genome evolution and self-incompatibility.</title>
        <authorList>
            <person name="Gong W."/>
            <person name="Xiao S."/>
            <person name="Wang L."/>
            <person name="Liao Z."/>
            <person name="Chang Y."/>
            <person name="Mo W."/>
            <person name="Hu G."/>
            <person name="Li W."/>
            <person name="Zhao G."/>
            <person name="Zhu H."/>
            <person name="Hu X."/>
            <person name="Ji K."/>
            <person name="Xiang X."/>
            <person name="Song Q."/>
            <person name="Yuan D."/>
            <person name="Jin S."/>
            <person name="Zhang L."/>
        </authorList>
    </citation>
    <scope>NUCLEOTIDE SEQUENCE [LARGE SCALE GENOMIC DNA]</scope>
    <source>
        <strain evidence="1">SQ_2022a</strain>
    </source>
</reference>
<organism evidence="1 2">
    <name type="scientific">Camellia lanceoleosa</name>
    <dbReference type="NCBI Taxonomy" id="1840588"/>
    <lineage>
        <taxon>Eukaryota</taxon>
        <taxon>Viridiplantae</taxon>
        <taxon>Streptophyta</taxon>
        <taxon>Embryophyta</taxon>
        <taxon>Tracheophyta</taxon>
        <taxon>Spermatophyta</taxon>
        <taxon>Magnoliopsida</taxon>
        <taxon>eudicotyledons</taxon>
        <taxon>Gunneridae</taxon>
        <taxon>Pentapetalae</taxon>
        <taxon>asterids</taxon>
        <taxon>Ericales</taxon>
        <taxon>Theaceae</taxon>
        <taxon>Camellia</taxon>
    </lineage>
</organism>
<protein>
    <submittedName>
        <fullName evidence="1">CTD small phosphatase-like protein</fullName>
    </submittedName>
</protein>
<keyword evidence="2" id="KW-1185">Reference proteome</keyword>
<dbReference type="EMBL" id="CM045765">
    <property type="protein sequence ID" value="KAI8001033.1"/>
    <property type="molecule type" value="Genomic_DNA"/>
</dbReference>
<proteinExistence type="predicted"/>
<gene>
    <name evidence="1" type="ORF">LOK49_LG09G02152</name>
</gene>
<evidence type="ECO:0000313" key="2">
    <source>
        <dbReference type="Proteomes" id="UP001060215"/>
    </source>
</evidence>
<accession>A0ACC0GKR4</accession>